<dbReference type="GO" id="GO:0051239">
    <property type="term" value="P:regulation of multicellular organismal process"/>
    <property type="evidence" value="ECO:0007669"/>
    <property type="project" value="UniProtKB-ARBA"/>
</dbReference>
<sequence length="198" mass="21835">SHRDLFVAAIKGQQAGICVVSNAETKGKIRRIDCLRQADKVWRLDVVMFIIFMGIPLESSEGERLEKCSECRSAALCINPYHVSITVRELDLFLANYIHTEDREVLTGSDSALDAVDDGKGFNMADADEEKAFNGMDGRGIWGTGVFSAFEMKILTRKTITGVNVASDEDMNGVDKEDDNSHRRGMAVRRLGSEGTVV</sequence>
<comment type="caution">
    <text evidence="6">The sequence shown here is derived from an EMBL/GenBank/DDBJ whole genome shotgun (WGS) entry which is preliminary data.</text>
</comment>
<dbReference type="EMBL" id="BTSY01000004">
    <property type="protein sequence ID" value="GMT25563.1"/>
    <property type="molecule type" value="Genomic_DNA"/>
</dbReference>
<dbReference type="InterPro" id="IPR000647">
    <property type="entry name" value="CTF/NFI"/>
</dbReference>
<dbReference type="GO" id="GO:0000981">
    <property type="term" value="F:DNA-binding transcription factor activity, RNA polymerase II-specific"/>
    <property type="evidence" value="ECO:0007669"/>
    <property type="project" value="TreeGrafter"/>
</dbReference>
<dbReference type="Pfam" id="PF03165">
    <property type="entry name" value="MH1"/>
    <property type="match status" value="1"/>
</dbReference>
<dbReference type="PANTHER" id="PTHR11492">
    <property type="entry name" value="NUCLEAR FACTOR I"/>
    <property type="match status" value="1"/>
</dbReference>
<dbReference type="SMART" id="SM00523">
    <property type="entry name" value="DWA"/>
    <property type="match status" value="1"/>
</dbReference>
<keyword evidence="2" id="KW-0805">Transcription regulation</keyword>
<dbReference type="InterPro" id="IPR020604">
    <property type="entry name" value="CTF/NFI_DNA-bd-dom"/>
</dbReference>
<evidence type="ECO:0000259" key="5">
    <source>
        <dbReference type="PROSITE" id="PS51080"/>
    </source>
</evidence>
<organism evidence="6 7">
    <name type="scientific">Pristionchus fissidentatus</name>
    <dbReference type="NCBI Taxonomy" id="1538716"/>
    <lineage>
        <taxon>Eukaryota</taxon>
        <taxon>Metazoa</taxon>
        <taxon>Ecdysozoa</taxon>
        <taxon>Nematoda</taxon>
        <taxon>Chromadorea</taxon>
        <taxon>Rhabditida</taxon>
        <taxon>Rhabditina</taxon>
        <taxon>Diplogasteromorpha</taxon>
        <taxon>Diplogasteroidea</taxon>
        <taxon>Neodiplogasteridae</taxon>
        <taxon>Pristionchus</taxon>
    </lineage>
</organism>
<evidence type="ECO:0000256" key="3">
    <source>
        <dbReference type="ARBA" id="ARBA00023163"/>
    </source>
</evidence>
<feature type="non-terminal residue" evidence="6">
    <location>
        <position position="198"/>
    </location>
</feature>
<gene>
    <name evidence="6" type="ORF">PFISCL1PPCAC_16860</name>
</gene>
<evidence type="ECO:0000256" key="2">
    <source>
        <dbReference type="ARBA" id="ARBA00023015"/>
    </source>
</evidence>
<proteinExistence type="predicted"/>
<keyword evidence="7" id="KW-1185">Reference proteome</keyword>
<accession>A0AAV5W1U5</accession>
<name>A0AAV5W1U5_9BILA</name>
<dbReference type="GO" id="GO:0000978">
    <property type="term" value="F:RNA polymerase II cis-regulatory region sequence-specific DNA binding"/>
    <property type="evidence" value="ECO:0007669"/>
    <property type="project" value="TreeGrafter"/>
</dbReference>
<evidence type="ECO:0000313" key="6">
    <source>
        <dbReference type="EMBL" id="GMT25563.1"/>
    </source>
</evidence>
<dbReference type="Proteomes" id="UP001432322">
    <property type="component" value="Unassembled WGS sequence"/>
</dbReference>
<dbReference type="PANTHER" id="PTHR11492:SF8">
    <property type="entry name" value="NUCLEAR FACTOR I, ISOFORM B"/>
    <property type="match status" value="1"/>
</dbReference>
<dbReference type="InterPro" id="IPR036578">
    <property type="entry name" value="SMAD_MH1_sf"/>
</dbReference>
<keyword evidence="3" id="KW-0804">Transcription</keyword>
<evidence type="ECO:0000313" key="7">
    <source>
        <dbReference type="Proteomes" id="UP001432322"/>
    </source>
</evidence>
<comment type="subcellular location">
    <subcellularLocation>
        <location evidence="1">Nucleus</location>
    </subcellularLocation>
</comment>
<dbReference type="PROSITE" id="PS51080">
    <property type="entry name" value="CTF_NFI_2"/>
    <property type="match status" value="1"/>
</dbReference>
<protein>
    <recommendedName>
        <fullName evidence="5">CTF/NF-I domain-containing protein</fullName>
    </recommendedName>
</protein>
<evidence type="ECO:0000256" key="1">
    <source>
        <dbReference type="ARBA" id="ARBA00004123"/>
    </source>
</evidence>
<evidence type="ECO:0000256" key="4">
    <source>
        <dbReference type="ARBA" id="ARBA00023242"/>
    </source>
</evidence>
<reference evidence="6" key="1">
    <citation type="submission" date="2023-10" db="EMBL/GenBank/DDBJ databases">
        <title>Genome assembly of Pristionchus species.</title>
        <authorList>
            <person name="Yoshida K."/>
            <person name="Sommer R.J."/>
        </authorList>
    </citation>
    <scope>NUCLEOTIDE SEQUENCE</scope>
    <source>
        <strain evidence="6">RS5133</strain>
    </source>
</reference>
<dbReference type="AlphaFoldDB" id="A0AAV5W1U5"/>
<feature type="non-terminal residue" evidence="6">
    <location>
        <position position="1"/>
    </location>
</feature>
<dbReference type="GO" id="GO:0005634">
    <property type="term" value="C:nucleus"/>
    <property type="evidence" value="ECO:0007669"/>
    <property type="project" value="UniProtKB-SubCell"/>
</dbReference>
<feature type="domain" description="CTF/NF-I" evidence="5">
    <location>
        <begin position="1"/>
        <end position="109"/>
    </location>
</feature>
<dbReference type="Gene3D" id="3.90.520.10">
    <property type="entry name" value="SMAD MH1 domain"/>
    <property type="match status" value="1"/>
</dbReference>
<keyword evidence="4" id="KW-0539">Nucleus</keyword>
<dbReference type="InterPro" id="IPR003619">
    <property type="entry name" value="MAD_homology1_Dwarfin-type"/>
</dbReference>